<keyword evidence="3" id="KW-0863">Zinc-finger</keyword>
<dbReference type="GO" id="GO:0003714">
    <property type="term" value="F:transcription corepressor activity"/>
    <property type="evidence" value="ECO:0007669"/>
    <property type="project" value="TreeGrafter"/>
</dbReference>
<dbReference type="SUPFAM" id="SSF46689">
    <property type="entry name" value="Homeodomain-like"/>
    <property type="match status" value="1"/>
</dbReference>
<evidence type="ECO:0000256" key="2">
    <source>
        <dbReference type="ARBA" id="ARBA00022723"/>
    </source>
</evidence>
<dbReference type="GO" id="GO:0003682">
    <property type="term" value="F:chromatin binding"/>
    <property type="evidence" value="ECO:0007669"/>
    <property type="project" value="InterPro"/>
</dbReference>
<feature type="compositionally biased region" description="Basic and acidic residues" evidence="8">
    <location>
        <begin position="588"/>
        <end position="598"/>
    </location>
</feature>
<feature type="compositionally biased region" description="Pro residues" evidence="8">
    <location>
        <begin position="1718"/>
        <end position="1730"/>
    </location>
</feature>
<feature type="region of interest" description="Disordered" evidence="8">
    <location>
        <begin position="581"/>
        <end position="620"/>
    </location>
</feature>
<feature type="compositionally biased region" description="Basic and acidic residues" evidence="8">
    <location>
        <begin position="1589"/>
        <end position="1616"/>
    </location>
</feature>
<dbReference type="CDD" id="cd00202">
    <property type="entry name" value="ZnF_GATA"/>
    <property type="match status" value="1"/>
</dbReference>
<evidence type="ECO:0000256" key="7">
    <source>
        <dbReference type="ARBA" id="ARBA00023242"/>
    </source>
</evidence>
<keyword evidence="7" id="KW-0539">Nucleus</keyword>
<dbReference type="PROSITE" id="PS51293">
    <property type="entry name" value="SANT"/>
    <property type="match status" value="1"/>
</dbReference>
<feature type="region of interest" description="Disordered" evidence="8">
    <location>
        <begin position="676"/>
        <end position="718"/>
    </location>
</feature>
<feature type="region of interest" description="Disordered" evidence="8">
    <location>
        <begin position="947"/>
        <end position="967"/>
    </location>
</feature>
<dbReference type="InterPro" id="IPR001025">
    <property type="entry name" value="BAH_dom"/>
</dbReference>
<feature type="region of interest" description="Disordered" evidence="8">
    <location>
        <begin position="1424"/>
        <end position="1462"/>
    </location>
</feature>
<dbReference type="InterPro" id="IPR000679">
    <property type="entry name" value="Znf_GATA"/>
</dbReference>
<dbReference type="GO" id="GO:0008270">
    <property type="term" value="F:zinc ion binding"/>
    <property type="evidence" value="ECO:0007669"/>
    <property type="project" value="UniProtKB-KW"/>
</dbReference>
<feature type="region of interest" description="Disordered" evidence="8">
    <location>
        <begin position="1932"/>
        <end position="2088"/>
    </location>
</feature>
<dbReference type="GO" id="GO:0043565">
    <property type="term" value="F:sequence-specific DNA binding"/>
    <property type="evidence" value="ECO:0007669"/>
    <property type="project" value="InterPro"/>
</dbReference>
<keyword evidence="4" id="KW-0862">Zinc</keyword>
<evidence type="ECO:0000256" key="6">
    <source>
        <dbReference type="ARBA" id="ARBA00023163"/>
    </source>
</evidence>
<feature type="compositionally biased region" description="Basic and acidic residues" evidence="8">
    <location>
        <begin position="1941"/>
        <end position="1958"/>
    </location>
</feature>
<feature type="compositionally biased region" description="Low complexity" evidence="8">
    <location>
        <begin position="2057"/>
        <end position="2070"/>
    </location>
</feature>
<keyword evidence="5" id="KW-0805">Transcription regulation</keyword>
<dbReference type="CDD" id="cd11661">
    <property type="entry name" value="SANT_MTA3_like"/>
    <property type="match status" value="1"/>
</dbReference>
<feature type="compositionally biased region" description="Pro residues" evidence="8">
    <location>
        <begin position="2269"/>
        <end position="2281"/>
    </location>
</feature>
<evidence type="ECO:0000256" key="4">
    <source>
        <dbReference type="ARBA" id="ARBA00022833"/>
    </source>
</evidence>
<gene>
    <name evidence="9" type="ORF">CTOB1V02_LOCUS655</name>
</gene>
<dbReference type="PANTHER" id="PTHR13859:SF11">
    <property type="entry name" value="GRUNGE, ISOFORM J"/>
    <property type="match status" value="1"/>
</dbReference>
<dbReference type="EMBL" id="OB660087">
    <property type="protein sequence ID" value="CAD7222653.1"/>
    <property type="molecule type" value="Genomic_DNA"/>
</dbReference>
<feature type="compositionally biased region" description="Low complexity" evidence="8">
    <location>
        <begin position="1177"/>
        <end position="1189"/>
    </location>
</feature>
<feature type="compositionally biased region" description="Low complexity" evidence="8">
    <location>
        <begin position="1617"/>
        <end position="1662"/>
    </location>
</feature>
<feature type="compositionally biased region" description="Low complexity" evidence="8">
    <location>
        <begin position="1453"/>
        <end position="1462"/>
    </location>
</feature>
<dbReference type="Gene3D" id="2.30.30.490">
    <property type="match status" value="1"/>
</dbReference>
<feature type="compositionally biased region" description="Basic and acidic residues" evidence="8">
    <location>
        <begin position="679"/>
        <end position="691"/>
    </location>
</feature>
<dbReference type="InterPro" id="IPR017884">
    <property type="entry name" value="SANT_dom"/>
</dbReference>
<feature type="compositionally biased region" description="Polar residues" evidence="8">
    <location>
        <begin position="1813"/>
        <end position="1828"/>
    </location>
</feature>
<dbReference type="Pfam" id="PF00320">
    <property type="entry name" value="GATA"/>
    <property type="match status" value="1"/>
</dbReference>
<dbReference type="InterPro" id="IPR009057">
    <property type="entry name" value="Homeodomain-like_sf"/>
</dbReference>
<organism evidence="9">
    <name type="scientific">Cyprideis torosa</name>
    <dbReference type="NCBI Taxonomy" id="163714"/>
    <lineage>
        <taxon>Eukaryota</taxon>
        <taxon>Metazoa</taxon>
        <taxon>Ecdysozoa</taxon>
        <taxon>Arthropoda</taxon>
        <taxon>Crustacea</taxon>
        <taxon>Oligostraca</taxon>
        <taxon>Ostracoda</taxon>
        <taxon>Podocopa</taxon>
        <taxon>Podocopida</taxon>
        <taxon>Cytherocopina</taxon>
        <taxon>Cytheroidea</taxon>
        <taxon>Cytherideidae</taxon>
        <taxon>Cyprideis</taxon>
    </lineage>
</organism>
<protein>
    <submittedName>
        <fullName evidence="9">Uncharacterized protein</fullName>
    </submittedName>
</protein>
<name>A0A7R8W503_9CRUS</name>
<evidence type="ECO:0000256" key="5">
    <source>
        <dbReference type="ARBA" id="ARBA00023015"/>
    </source>
</evidence>
<feature type="compositionally biased region" description="Acidic residues" evidence="8">
    <location>
        <begin position="607"/>
        <end position="617"/>
    </location>
</feature>
<evidence type="ECO:0000256" key="1">
    <source>
        <dbReference type="ARBA" id="ARBA00004123"/>
    </source>
</evidence>
<keyword evidence="2" id="KW-0479">Metal-binding</keyword>
<feature type="compositionally biased region" description="Polar residues" evidence="8">
    <location>
        <begin position="2025"/>
        <end position="2036"/>
    </location>
</feature>
<feature type="compositionally biased region" description="Basic and acidic residues" evidence="8">
    <location>
        <begin position="1896"/>
        <end position="1905"/>
    </location>
</feature>
<dbReference type="InterPro" id="IPR000949">
    <property type="entry name" value="ELM2_dom"/>
</dbReference>
<keyword evidence="6" id="KW-0804">Transcription</keyword>
<dbReference type="Gene3D" id="1.10.10.60">
    <property type="entry name" value="Homeodomain-like"/>
    <property type="match status" value="1"/>
</dbReference>
<reference evidence="9" key="1">
    <citation type="submission" date="2020-11" db="EMBL/GenBank/DDBJ databases">
        <authorList>
            <person name="Tran Van P."/>
        </authorList>
    </citation>
    <scope>NUCLEOTIDE SEQUENCE</scope>
</reference>
<feature type="compositionally biased region" description="Polar residues" evidence="8">
    <location>
        <begin position="2239"/>
        <end position="2249"/>
    </location>
</feature>
<dbReference type="SMART" id="SM00401">
    <property type="entry name" value="ZnF_GATA"/>
    <property type="match status" value="1"/>
</dbReference>
<proteinExistence type="predicted"/>
<feature type="compositionally biased region" description="Low complexity" evidence="8">
    <location>
        <begin position="1879"/>
        <end position="1890"/>
    </location>
</feature>
<feature type="compositionally biased region" description="Low complexity" evidence="8">
    <location>
        <begin position="1319"/>
        <end position="1400"/>
    </location>
</feature>
<dbReference type="FunFam" id="1.10.10.60:FF:000052">
    <property type="entry name" value="Arginine-glutamic acid dipeptide (RE) repeats"/>
    <property type="match status" value="1"/>
</dbReference>
<feature type="region of interest" description="Disordered" evidence="8">
    <location>
        <begin position="1165"/>
        <end position="1189"/>
    </location>
</feature>
<feature type="compositionally biased region" description="Basic and acidic residues" evidence="8">
    <location>
        <begin position="1439"/>
        <end position="1451"/>
    </location>
</feature>
<feature type="compositionally biased region" description="Low complexity" evidence="8">
    <location>
        <begin position="1731"/>
        <end position="1812"/>
    </location>
</feature>
<feature type="region of interest" description="Disordered" evidence="8">
    <location>
        <begin position="1563"/>
        <end position="1673"/>
    </location>
</feature>
<sequence>MERSEKPVLTSTVTPTTRHRPPPHVLFWLSSLYQASASPSASNARLESGDGSCSWDVDTAPGNETTRCLVSYPPSAPHTDAAGVRDNAVSAVRRKMQFIDKQIFSLFLVPEEFIQDQDIRSRELFISDASDSYPVSVLRGSCRVYRFPDLESVCAFDAEADCFFFTLGYNPETRRLASTQGEIRVGPSHQCSTEQRETGSTERRVSVWGKMRLLPRMGKPSSAPQNREKQGARSVVCLSGGRCVSFRGWGNPPVLHKTERNREHGASCVCLGEEASPSEDGDSLQCSTEQREAAGWWCYEGPLLTNFAPPGRPSTSTSASVSQGFAVCPTSARLPEFRGGVPPALIPERCEDREELKWRPWKGKDGDLLMYLRAARSMAAFQGMCDGGSPDDGCMAASRDDTTINALDVLHDTGYDPGKALQALVKCPLPKGIDKKWTEDEQEQRRKWLWLEAQREVIKERKENSLWEGWWGGDNGSSPLLVSEDPPSMCVGGGMTAGAYSDVVDVDYDDHAGSQGRQRQLKRFVKGLRQYGKNFFKIQKELLPHKQTPELVEFYYLWKKTPGATACRPHRRHRRQNILRRIKANKGAKGERGHKDSSEQGDISSASEEENESDDSDSRDLSGYYCRHCYATSSKDWHHAGREKQLLCTDCRLHFKKYGDLPKLKEGSKVNPEAFLFRPVKDGQGSEKDSSASEGGGSNKEDQQEGSSSTPSKKGRRRKATEHLPLFLSSHWLALASIAHFAVSQATWSFVPSPLASAVGTRTLARHREREAPRAEQEQASSPVVVFCIWYQNAIAPIMETDQEDDYAITPTKTDQEDDYAITPTKTDQEDDYAITPAKTDQEDDYAITPTKADQEDDYAMTPTKTDQEDDYAITPANTDQEDDYAITPTKTDQEDDYAITPAKTDQEDDYMVKDLNFLSSPAIPHSSTAAVCDACEETALGGCTCSDSDVDRPRRPSSKFSHSGGSTCSSSSVEKVTLFKVGNHEQYIAIRRCEVLLVDCFHLPLYNVSFFSLARLGVNRALRGQSSNMVVCSLAFGIGTRTLARHREREAPRAEQEQAAIQNAIAPMETDQDDDYAIAPTKTDQEDDYAITPAKTGQEDDYAMTPTKTDQEDDCAIAPAKTDQEDDCMVKGLNFLSSSAIPHSSTAAMCDACEETALGGCTCSDSDVDRPRRPSSKFSHSGGSTCSSSSVEKVTLFKVGNHDQYIAIRRCEVLLHLTKHSSGRPSTSSTASSSGSSSTASSGKGSPVPSGSNGNGKGKKRKSVVELKEATAEKKRKERAESPSESASTESGQQSVGEDEGEEQVLSPPMVSSSCDASTTAGTEPTTSTSVEPPPISSSEAATTSGKTSPPVVTTATASSSPPRSSASTPPEEPTSTTETSATALLPPSGGLPASLVPSAVQPLPPGIPPLVDVIIKSEPGVGIVAPTPTITTSSVDSKPDIKPDIRKLDVSPTCSSESEPLLPSLPVKVSPGSPIAVITTAASTAAAPSLTTATPIIPLIKPSSSSKFPEQHPHSWPNILNKNPNEEKAVALVTPLVAAAPSVALNLSTTDKENKVRINVVPPFDSSKNGSGVGGPVTTAPTIQFEPIKEDLPSKDDDKKDIGTGGEGGREKSPPIRASVSSSSPPTSLSASIPPTAKPPTVSGSGTPPTSVVTSIPTSIHPSQAGVHHTMPYPPHHPAMSFLGYPPYPYAFHPAAYHPAFMQAFPHPAMAGFPPGAPGFPIPHPGFKPPSSGSPQQSSFPFLQQSIPSSSTPTAITKPSSVPSSSALSTSTKTTTVSNTRPSVPPGRSSLPQSSSKPSSAPQPQSHQSSYRPSHQQPASSISQPLPASLLPPTIPGVASNPYVSPVIPSPAQPPFKRTPPAGSAAQDDDDDEDGANPPYRNPYYIPRGPSPEPKVEDSECHRSQSAIFLRHWNRGEGNSCARTDLTFKAVQGSKLARKREERLRREAEKQKEEKPPQPGLPSAAMAAASRATTGSQGYPPSAVVHGSAPKSQSSGGPIETISAGIPGSSPYDRLRYIPGSSHLVSPNTPSHPSDTPALRQLNEFARPHASGFQSVPPSSRTPTSVSSLQPPSVAPIPSTPVSMHTPHPSMLDPLFYHQLYGDAARKMEMEQLEQEKRARELREIQEREMSSRLTLKHTPTPAPTPDPMKDPHLLDLQRRSLLMAAGGITGGVSSAGFHPAVSVAMSFPSYPPGLPPNPPIYSQIERERLERMAALDPSLMFRLHMVQLTGAPPPTSLASMQAATSQPPRPPSSMLTPPTSRHGSTPPTPTMQAPPPSQAPSFHPAASVYPSSLFGAPGTRAYEEQILQQLSLQHEQLQRQFLLDRERLAAAAAATGNPLHPSVQLAQHEEYLRRERELKARAMEEVARNAAAAAASGGGRPL</sequence>
<feature type="region of interest" description="Disordered" evidence="8">
    <location>
        <begin position="1718"/>
        <end position="1906"/>
    </location>
</feature>
<dbReference type="PROSITE" id="PS51156">
    <property type="entry name" value="ELM2"/>
    <property type="match status" value="1"/>
</dbReference>
<dbReference type="InterPro" id="IPR043151">
    <property type="entry name" value="BAH_sf"/>
</dbReference>
<evidence type="ECO:0000256" key="3">
    <source>
        <dbReference type="ARBA" id="ARBA00022771"/>
    </source>
</evidence>
<comment type="subcellular location">
    <subcellularLocation>
        <location evidence="1">Nucleus</location>
    </subcellularLocation>
</comment>
<accession>A0A7R8W503</accession>
<feature type="compositionally biased region" description="Low complexity" evidence="8">
    <location>
        <begin position="1965"/>
        <end position="1974"/>
    </location>
</feature>
<feature type="region of interest" description="Disordered" evidence="8">
    <location>
        <begin position="2235"/>
        <end position="2289"/>
    </location>
</feature>
<feature type="compositionally biased region" description="Low complexity" evidence="8">
    <location>
        <begin position="2255"/>
        <end position="2268"/>
    </location>
</feature>
<feature type="compositionally biased region" description="Low complexity" evidence="8">
    <location>
        <begin position="1224"/>
        <end position="1253"/>
    </location>
</feature>
<feature type="region of interest" description="Disordered" evidence="8">
    <location>
        <begin position="2132"/>
        <end position="2152"/>
    </location>
</feature>
<dbReference type="OrthoDB" id="6147534at2759"/>
<feature type="compositionally biased region" description="Pro residues" evidence="8">
    <location>
        <begin position="1850"/>
        <end position="1860"/>
    </location>
</feature>
<dbReference type="PROSITE" id="PS51038">
    <property type="entry name" value="BAH"/>
    <property type="match status" value="1"/>
</dbReference>
<feature type="compositionally biased region" description="Basic and acidic residues" evidence="8">
    <location>
        <begin position="1264"/>
        <end position="1283"/>
    </location>
</feature>
<evidence type="ECO:0000256" key="8">
    <source>
        <dbReference type="SAM" id="MobiDB-lite"/>
    </source>
</evidence>
<feature type="region of interest" description="Disordered" evidence="8">
    <location>
        <begin position="1221"/>
        <end position="1411"/>
    </location>
</feature>
<dbReference type="Gene3D" id="4.10.1240.50">
    <property type="match status" value="1"/>
</dbReference>
<dbReference type="GO" id="GO:0005634">
    <property type="term" value="C:nucleus"/>
    <property type="evidence" value="ECO:0007669"/>
    <property type="project" value="UniProtKB-SubCell"/>
</dbReference>
<evidence type="ECO:0000313" key="9">
    <source>
        <dbReference type="EMBL" id="CAD7222653.1"/>
    </source>
</evidence>
<dbReference type="SUPFAM" id="SSF57716">
    <property type="entry name" value="Glucocorticoid receptor-like (DNA-binding domain)"/>
    <property type="match status" value="1"/>
</dbReference>
<dbReference type="PANTHER" id="PTHR13859">
    <property type="entry name" value="ATROPHIN-RELATED"/>
    <property type="match status" value="1"/>
</dbReference>